<dbReference type="InterPro" id="IPR000953">
    <property type="entry name" value="Chromo/chromo_shadow_dom"/>
</dbReference>
<dbReference type="Gene3D" id="3.40.50.10810">
    <property type="entry name" value="Tandem AAA-ATPase domain"/>
    <property type="match status" value="1"/>
</dbReference>
<feature type="domain" description="Helicase C-terminal" evidence="15">
    <location>
        <begin position="620"/>
        <end position="780"/>
    </location>
</feature>
<feature type="region of interest" description="Disordered" evidence="11">
    <location>
        <begin position="891"/>
        <end position="952"/>
    </location>
</feature>
<sequence>MTWSQSKKSMNECMDLKAPAKRAVHMDAPCPQTPLPMKSNTSPMRKMMTGSMSERRRAWVPDLIADHKKEDACRKCGLSDNLVSCTTCTYAFHRKCLVPCLNITSDKWSCPECVSPLTEMEKILDCETKVASEETSSSESGSNKKPVKQYLIKWKGLSHIHCTWVSEDEYFEAAKIHPRLKTRLNNFNRQFESTDKSDDDYVPIRPEWTTVDRVLASRKNSSGEREYYVKWKELSYDECTWESESDISVFQPQIERYNEILSRRKKSTDKSKNADRAMRHAEQTPEFLTGGTLHPYQLEGLNFLRYSWSINKRVILGDEMGLGKTIQSIAFLASVSEDKFGPHLVVAPLSTLRNWEREFATWAPQMNVIMYFGSGSSRDIIKKYEFYYSKDNPKKLKKNKSSSSNDEKKESRIKFDVLLTSYEMINMDSAVLKTIEWECMIVDEGHRLKNKDSKLFGLLKDYHTQHRVLLTGTPVQNNLDELFMLMHFLEGETFGSISDLQEEFKDINQDKQVEKLHGMLKPHLLRRFKKDVMKELPPKKELILRVELTSKQKEYYKAILTKNYAVLSRRGGGHVSLINVVMELRKLCCHGFMTDEPDTEPASPEEGLRRLLDSSGKMQLLDKMMVKLKEQGHRVLIYSQFQHMLDLLEDYLSYRKWSYERIDGKIGGAERQIRIDRFNAKTSTRFCFLLSTRAGGLGINLATADTVIIYDSDWNPHADLQAMARAHRLGQTSKVMIYRLVSRGTIEERMMQLTKKKMILEHLVVGRLTKASNVNQEELDDIIRYGSKELFDDEEDEAGKSRQIHYDDAAIDRLLDRDQVDEEEYLEDEEDDEFLKGFKVANFEYIDEAKALAAKEEARKKAEAEAASNKANYWEELLKDRCVEQEVEEIAMGKGKRSRKQMAAADEDDITGLHELSSEDEDYSYDDDVSDNDTSLPANVSGRKAQYSKKNSRNVDSLPLMEGEGRALKVYGFNHVQRTQFLQTLMRYGFQNYDWKEYLPRLKGKSVEEIQRYGELVMAHLVEDTNDSPTYADGVPKEMRADETLVRLAKISLVEEKVAAMEQGKITKLFPNYLLHEFTGLSGGRIWKGEHDLLLLKALIKHGYARWQYISDDRDNGLFETARRELNLPSANELISSQSNNEANGNLESTQEVQVNPTSLSQYRDIQRKIVEFIRKRYHILEKCLDLEYAVIKTNTPVPDDLTEQNIPMGHSPAVPDISEVLRELPPLVPISAKEVASDGSTDQAHLSHLYNKMCGVLEDSGPRALNSFCGDKAASASLANSLHQFEKVCEDVDRVLRVQENGAATPKEQVVDASVEEAKPPQDAGVAAANGVGPSTVKPEDKMEIDG</sequence>
<feature type="region of interest" description="Disordered" evidence="11">
    <location>
        <begin position="1137"/>
        <end position="1156"/>
    </location>
</feature>
<dbReference type="InterPro" id="IPR027417">
    <property type="entry name" value="P-loop_NTPase"/>
</dbReference>
<dbReference type="Pfam" id="PF00385">
    <property type="entry name" value="Chromo"/>
    <property type="match status" value="2"/>
</dbReference>
<dbReference type="InterPro" id="IPR023780">
    <property type="entry name" value="Chromo_domain"/>
</dbReference>
<dbReference type="Pfam" id="PF06465">
    <property type="entry name" value="DUF1087"/>
    <property type="match status" value="1"/>
</dbReference>
<dbReference type="GO" id="GO:0000785">
    <property type="term" value="C:chromatin"/>
    <property type="evidence" value="ECO:0007669"/>
    <property type="project" value="TreeGrafter"/>
</dbReference>
<dbReference type="InterPro" id="IPR019786">
    <property type="entry name" value="Zinc_finger_PHD-type_CS"/>
</dbReference>
<feature type="compositionally biased region" description="Basic and acidic residues" evidence="11">
    <location>
        <begin position="1339"/>
        <end position="1348"/>
    </location>
</feature>
<evidence type="ECO:0000256" key="4">
    <source>
        <dbReference type="ARBA" id="ARBA00022741"/>
    </source>
</evidence>
<dbReference type="InterPro" id="IPR016197">
    <property type="entry name" value="Chromo-like_dom_sf"/>
</dbReference>
<proteinExistence type="predicted"/>
<dbReference type="SMART" id="SM00249">
    <property type="entry name" value="PHD"/>
    <property type="match status" value="1"/>
</dbReference>
<dbReference type="InterPro" id="IPR000330">
    <property type="entry name" value="SNF2_N"/>
</dbReference>
<dbReference type="GO" id="GO:0140658">
    <property type="term" value="F:ATP-dependent chromatin remodeler activity"/>
    <property type="evidence" value="ECO:0007669"/>
    <property type="project" value="TreeGrafter"/>
</dbReference>
<keyword evidence="2" id="KW-0479">Metal-binding</keyword>
<evidence type="ECO:0000313" key="17">
    <source>
        <dbReference type="Proteomes" id="UP000324705"/>
    </source>
</evidence>
<dbReference type="InterPro" id="IPR049730">
    <property type="entry name" value="SNF2/RAD54-like_C"/>
</dbReference>
<dbReference type="SUPFAM" id="SSF54160">
    <property type="entry name" value="Chromo domain-like"/>
    <property type="match status" value="2"/>
</dbReference>
<name>A0A9R1BXB6_TRITD</name>
<evidence type="ECO:0000256" key="9">
    <source>
        <dbReference type="ARBA" id="ARBA00023242"/>
    </source>
</evidence>
<dbReference type="Gene3D" id="2.40.50.40">
    <property type="match status" value="2"/>
</dbReference>
<keyword evidence="5 10" id="KW-0863">Zinc-finger</keyword>
<keyword evidence="8" id="KW-0067">ATP-binding</keyword>
<dbReference type="SMART" id="SM00490">
    <property type="entry name" value="HELICc"/>
    <property type="match status" value="1"/>
</dbReference>
<evidence type="ECO:0000256" key="10">
    <source>
        <dbReference type="PROSITE-ProRule" id="PRU00146"/>
    </source>
</evidence>
<accession>A0A9R1BXB6</accession>
<dbReference type="Pfam" id="PF00271">
    <property type="entry name" value="Helicase_C"/>
    <property type="match status" value="1"/>
</dbReference>
<keyword evidence="6" id="KW-0378">Hydrolase</keyword>
<dbReference type="PANTHER" id="PTHR45623:SF17">
    <property type="entry name" value="CHROMODOMAIN-HELICASE-DNA-BINDING PROTEIN 3-RELATED"/>
    <property type="match status" value="1"/>
</dbReference>
<keyword evidence="7" id="KW-0862">Zinc</keyword>
<dbReference type="InterPro" id="IPR038718">
    <property type="entry name" value="SNF2-like_sf"/>
</dbReference>
<dbReference type="InterPro" id="IPR019787">
    <property type="entry name" value="Znf_PHD-finger"/>
</dbReference>
<feature type="domain" description="Chromo" evidence="12">
    <location>
        <begin position="209"/>
        <end position="269"/>
    </location>
</feature>
<keyword evidence="9" id="KW-0539">Nucleus</keyword>
<dbReference type="PROSITE" id="PS51192">
    <property type="entry name" value="HELICASE_ATP_BIND_1"/>
    <property type="match status" value="1"/>
</dbReference>
<dbReference type="PROSITE" id="PS51194">
    <property type="entry name" value="HELICASE_CTER"/>
    <property type="match status" value="1"/>
</dbReference>
<dbReference type="SMART" id="SM01147">
    <property type="entry name" value="DUF1087"/>
    <property type="match status" value="1"/>
</dbReference>
<dbReference type="InterPro" id="IPR001650">
    <property type="entry name" value="Helicase_C-like"/>
</dbReference>
<dbReference type="InterPro" id="IPR009462">
    <property type="entry name" value="CHD_II_SANT-like"/>
</dbReference>
<dbReference type="Proteomes" id="UP000324705">
    <property type="component" value="Chromosome 7B"/>
</dbReference>
<protein>
    <recommendedName>
        <fullName evidence="18">CHD3-type chromatin-remodeling factor PICKLE</fullName>
    </recommendedName>
</protein>
<keyword evidence="17" id="KW-1185">Reference proteome</keyword>
<keyword evidence="3" id="KW-0677">Repeat</keyword>
<evidence type="ECO:0000256" key="7">
    <source>
        <dbReference type="ARBA" id="ARBA00022833"/>
    </source>
</evidence>
<dbReference type="CDD" id="cd18660">
    <property type="entry name" value="CD1_tandem"/>
    <property type="match status" value="1"/>
</dbReference>
<evidence type="ECO:0000259" key="13">
    <source>
        <dbReference type="PROSITE" id="PS50016"/>
    </source>
</evidence>
<dbReference type="GO" id="GO:0003682">
    <property type="term" value="F:chromatin binding"/>
    <property type="evidence" value="ECO:0007669"/>
    <property type="project" value="TreeGrafter"/>
</dbReference>
<evidence type="ECO:0000259" key="15">
    <source>
        <dbReference type="PROSITE" id="PS51194"/>
    </source>
</evidence>
<dbReference type="PANTHER" id="PTHR45623">
    <property type="entry name" value="CHROMODOMAIN-HELICASE-DNA-BINDING PROTEIN 3-RELATED-RELATED"/>
    <property type="match status" value="1"/>
</dbReference>
<keyword evidence="4" id="KW-0547">Nucleotide-binding</keyword>
<dbReference type="PROSITE" id="PS50016">
    <property type="entry name" value="ZF_PHD_2"/>
    <property type="match status" value="1"/>
</dbReference>
<dbReference type="InterPro" id="IPR001965">
    <property type="entry name" value="Znf_PHD"/>
</dbReference>
<evidence type="ECO:0000256" key="11">
    <source>
        <dbReference type="SAM" id="MobiDB-lite"/>
    </source>
</evidence>
<comment type="subcellular location">
    <subcellularLocation>
        <location evidence="1">Nucleus</location>
    </subcellularLocation>
</comment>
<evidence type="ECO:0000256" key="6">
    <source>
        <dbReference type="ARBA" id="ARBA00022801"/>
    </source>
</evidence>
<evidence type="ECO:0000256" key="5">
    <source>
        <dbReference type="ARBA" id="ARBA00022771"/>
    </source>
</evidence>
<dbReference type="GO" id="GO:0008270">
    <property type="term" value="F:zinc ion binding"/>
    <property type="evidence" value="ECO:0007669"/>
    <property type="project" value="UniProtKB-KW"/>
</dbReference>
<dbReference type="Pfam" id="PF00176">
    <property type="entry name" value="SNF2-rel_dom"/>
    <property type="match status" value="1"/>
</dbReference>
<dbReference type="SMART" id="SM00487">
    <property type="entry name" value="DEXDc"/>
    <property type="match status" value="1"/>
</dbReference>
<feature type="domain" description="Helicase ATP-binding" evidence="14">
    <location>
        <begin position="305"/>
        <end position="492"/>
    </location>
</feature>
<dbReference type="GO" id="GO:0016887">
    <property type="term" value="F:ATP hydrolysis activity"/>
    <property type="evidence" value="ECO:0007669"/>
    <property type="project" value="TreeGrafter"/>
</dbReference>
<gene>
    <name evidence="16" type="ORF">TRITD_7Bv1G018900</name>
</gene>
<dbReference type="PROSITE" id="PS50013">
    <property type="entry name" value="CHROMO_2"/>
    <property type="match status" value="2"/>
</dbReference>
<dbReference type="PROSITE" id="PS01359">
    <property type="entry name" value="ZF_PHD_1"/>
    <property type="match status" value="1"/>
</dbReference>
<dbReference type="GO" id="GO:0042393">
    <property type="term" value="F:histone binding"/>
    <property type="evidence" value="ECO:0007669"/>
    <property type="project" value="TreeGrafter"/>
</dbReference>
<feature type="compositionally biased region" description="Acidic residues" evidence="11">
    <location>
        <begin position="918"/>
        <end position="931"/>
    </location>
</feature>
<feature type="domain" description="PHD-type" evidence="13">
    <location>
        <begin position="70"/>
        <end position="116"/>
    </location>
</feature>
<evidence type="ECO:0000256" key="2">
    <source>
        <dbReference type="ARBA" id="ARBA00022723"/>
    </source>
</evidence>
<evidence type="ECO:0000259" key="12">
    <source>
        <dbReference type="PROSITE" id="PS50013"/>
    </source>
</evidence>
<evidence type="ECO:0000256" key="1">
    <source>
        <dbReference type="ARBA" id="ARBA00004123"/>
    </source>
</evidence>
<dbReference type="SUPFAM" id="SSF52540">
    <property type="entry name" value="P-loop containing nucleoside triphosphate hydrolases"/>
    <property type="match status" value="2"/>
</dbReference>
<evidence type="ECO:0000259" key="14">
    <source>
        <dbReference type="PROSITE" id="PS51192"/>
    </source>
</evidence>
<evidence type="ECO:0000256" key="3">
    <source>
        <dbReference type="ARBA" id="ARBA00022737"/>
    </source>
</evidence>
<dbReference type="SMART" id="SM00298">
    <property type="entry name" value="CHROMO"/>
    <property type="match status" value="2"/>
</dbReference>
<dbReference type="EMBL" id="LT934124">
    <property type="protein sequence ID" value="VAI83518.1"/>
    <property type="molecule type" value="Genomic_DNA"/>
</dbReference>
<dbReference type="Gramene" id="TRITD7Bv1G018900.10">
    <property type="protein sequence ID" value="TRITD7Bv1G018900.10"/>
    <property type="gene ID" value="TRITD7Bv1G018900"/>
</dbReference>
<feature type="domain" description="Chromo" evidence="12">
    <location>
        <begin position="118"/>
        <end position="199"/>
    </location>
</feature>
<dbReference type="GO" id="GO:0003677">
    <property type="term" value="F:DNA binding"/>
    <property type="evidence" value="ECO:0007669"/>
    <property type="project" value="InterPro"/>
</dbReference>
<evidence type="ECO:0000313" key="16">
    <source>
        <dbReference type="EMBL" id="VAI83518.1"/>
    </source>
</evidence>
<dbReference type="InterPro" id="IPR013083">
    <property type="entry name" value="Znf_RING/FYVE/PHD"/>
</dbReference>
<dbReference type="CDD" id="cd18793">
    <property type="entry name" value="SF2_C_SNF"/>
    <property type="match status" value="1"/>
</dbReference>
<dbReference type="Pfam" id="PF06461">
    <property type="entry name" value="CHDII_SANT-like"/>
    <property type="match status" value="1"/>
</dbReference>
<dbReference type="GO" id="GO:0005634">
    <property type="term" value="C:nucleus"/>
    <property type="evidence" value="ECO:0007669"/>
    <property type="project" value="UniProtKB-SubCell"/>
</dbReference>
<dbReference type="Gene3D" id="3.40.50.300">
    <property type="entry name" value="P-loop containing nucleotide triphosphate hydrolases"/>
    <property type="match status" value="1"/>
</dbReference>
<dbReference type="CDD" id="cd18659">
    <property type="entry name" value="CD2_tandem"/>
    <property type="match status" value="1"/>
</dbReference>
<evidence type="ECO:0008006" key="18">
    <source>
        <dbReference type="Google" id="ProtNLM"/>
    </source>
</evidence>
<dbReference type="InterPro" id="IPR009463">
    <property type="entry name" value="DUF1087"/>
</dbReference>
<dbReference type="SMART" id="SM01146">
    <property type="entry name" value="DUF1086"/>
    <property type="match status" value="1"/>
</dbReference>
<reference evidence="16 17" key="1">
    <citation type="submission" date="2017-09" db="EMBL/GenBank/DDBJ databases">
        <authorList>
            <consortium name="International Durum Wheat Genome Sequencing Consortium (IDWGSC)"/>
            <person name="Milanesi L."/>
        </authorList>
    </citation>
    <scope>NUCLEOTIDE SEQUENCE [LARGE SCALE GENOMIC DNA]</scope>
    <source>
        <strain evidence="17">cv. Svevo</strain>
    </source>
</reference>
<evidence type="ECO:0000256" key="8">
    <source>
        <dbReference type="ARBA" id="ARBA00022840"/>
    </source>
</evidence>
<dbReference type="GO" id="GO:0005524">
    <property type="term" value="F:ATP binding"/>
    <property type="evidence" value="ECO:0007669"/>
    <property type="project" value="UniProtKB-KW"/>
</dbReference>
<dbReference type="Gene3D" id="3.30.40.10">
    <property type="entry name" value="Zinc/RING finger domain, C3HC4 (zinc finger)"/>
    <property type="match status" value="1"/>
</dbReference>
<dbReference type="InterPro" id="IPR014001">
    <property type="entry name" value="Helicase_ATP-bd"/>
</dbReference>
<feature type="region of interest" description="Disordered" evidence="11">
    <location>
        <begin position="1307"/>
        <end position="1348"/>
    </location>
</feature>
<organism evidence="16 17">
    <name type="scientific">Triticum turgidum subsp. durum</name>
    <name type="common">Durum wheat</name>
    <name type="synonym">Triticum durum</name>
    <dbReference type="NCBI Taxonomy" id="4567"/>
    <lineage>
        <taxon>Eukaryota</taxon>
        <taxon>Viridiplantae</taxon>
        <taxon>Streptophyta</taxon>
        <taxon>Embryophyta</taxon>
        <taxon>Tracheophyta</taxon>
        <taxon>Spermatophyta</taxon>
        <taxon>Magnoliopsida</taxon>
        <taxon>Liliopsida</taxon>
        <taxon>Poales</taxon>
        <taxon>Poaceae</taxon>
        <taxon>BOP clade</taxon>
        <taxon>Pooideae</taxon>
        <taxon>Triticodae</taxon>
        <taxon>Triticeae</taxon>
        <taxon>Triticinae</taxon>
        <taxon>Triticum</taxon>
    </lineage>
</organism>